<accession>A0ACD3AP45</accession>
<dbReference type="Proteomes" id="UP000308600">
    <property type="component" value="Unassembled WGS sequence"/>
</dbReference>
<evidence type="ECO:0000313" key="1">
    <source>
        <dbReference type="EMBL" id="TFK67449.1"/>
    </source>
</evidence>
<keyword evidence="2" id="KW-1185">Reference proteome</keyword>
<evidence type="ECO:0000313" key="2">
    <source>
        <dbReference type="Proteomes" id="UP000308600"/>
    </source>
</evidence>
<organism evidence="1 2">
    <name type="scientific">Pluteus cervinus</name>
    <dbReference type="NCBI Taxonomy" id="181527"/>
    <lineage>
        <taxon>Eukaryota</taxon>
        <taxon>Fungi</taxon>
        <taxon>Dikarya</taxon>
        <taxon>Basidiomycota</taxon>
        <taxon>Agaricomycotina</taxon>
        <taxon>Agaricomycetes</taxon>
        <taxon>Agaricomycetidae</taxon>
        <taxon>Agaricales</taxon>
        <taxon>Pluteineae</taxon>
        <taxon>Pluteaceae</taxon>
        <taxon>Pluteus</taxon>
    </lineage>
</organism>
<sequence>MHRRVALEQDQREHIREEIVKTQGKARDWRSLTCHAVESTSTPGVPVAGIDEIPFLVCLRSPSRFIPTDPLQIAPKPKSPSRARPHIQHLPTRTPFCLTVPHFYVWSPCQTSASSSSSTSPNSPSPSSHHPYTHLSGHSAPRVCTMPKMNTVHAVPQYTGTQPSSHPNLSRASSGSYNSGTGEAPTPTPPLADSEFIVVGLFVIVLWSSDDAMGGNGMSGGGIGDTFGLHICGLIGINQTHERREGNIHDKKRAKLTLCCLSNRWGWIAGWLFERRSQCTPEALIEKGEGKERSRRRQGAEKSKKRLVGPVSLCKSSGSPVSLCKPPDVRVSKTLNMVASRGGGYSSESWSTALGLPQLSPISPLTTSRPGRWLEPLATPSSTIQLHVGCVIAGSPQLAHKTRVSSSRTTGYMRTFLVPEAPILPLQLPLVSDSGRSHQQSATVPPVYRRHRREHVRVPERS</sequence>
<protein>
    <submittedName>
        <fullName evidence="1">Uncharacterized protein</fullName>
    </submittedName>
</protein>
<gene>
    <name evidence="1" type="ORF">BDN72DRAFT_95516</name>
</gene>
<proteinExistence type="predicted"/>
<name>A0ACD3AP45_9AGAR</name>
<reference evidence="1 2" key="1">
    <citation type="journal article" date="2019" name="Nat. Ecol. Evol.">
        <title>Megaphylogeny resolves global patterns of mushroom evolution.</title>
        <authorList>
            <person name="Varga T."/>
            <person name="Krizsan K."/>
            <person name="Foldi C."/>
            <person name="Dima B."/>
            <person name="Sanchez-Garcia M."/>
            <person name="Sanchez-Ramirez S."/>
            <person name="Szollosi G.J."/>
            <person name="Szarkandi J.G."/>
            <person name="Papp V."/>
            <person name="Albert L."/>
            <person name="Andreopoulos W."/>
            <person name="Angelini C."/>
            <person name="Antonin V."/>
            <person name="Barry K.W."/>
            <person name="Bougher N.L."/>
            <person name="Buchanan P."/>
            <person name="Buyck B."/>
            <person name="Bense V."/>
            <person name="Catcheside P."/>
            <person name="Chovatia M."/>
            <person name="Cooper J."/>
            <person name="Damon W."/>
            <person name="Desjardin D."/>
            <person name="Finy P."/>
            <person name="Geml J."/>
            <person name="Haridas S."/>
            <person name="Hughes K."/>
            <person name="Justo A."/>
            <person name="Karasinski D."/>
            <person name="Kautmanova I."/>
            <person name="Kiss B."/>
            <person name="Kocsube S."/>
            <person name="Kotiranta H."/>
            <person name="LaButti K.M."/>
            <person name="Lechner B.E."/>
            <person name="Liimatainen K."/>
            <person name="Lipzen A."/>
            <person name="Lukacs Z."/>
            <person name="Mihaltcheva S."/>
            <person name="Morgado L.N."/>
            <person name="Niskanen T."/>
            <person name="Noordeloos M.E."/>
            <person name="Ohm R.A."/>
            <person name="Ortiz-Santana B."/>
            <person name="Ovrebo C."/>
            <person name="Racz N."/>
            <person name="Riley R."/>
            <person name="Savchenko A."/>
            <person name="Shiryaev A."/>
            <person name="Soop K."/>
            <person name="Spirin V."/>
            <person name="Szebenyi C."/>
            <person name="Tomsovsky M."/>
            <person name="Tulloss R.E."/>
            <person name="Uehling J."/>
            <person name="Grigoriev I.V."/>
            <person name="Vagvolgyi C."/>
            <person name="Papp T."/>
            <person name="Martin F.M."/>
            <person name="Miettinen O."/>
            <person name="Hibbett D.S."/>
            <person name="Nagy L.G."/>
        </authorList>
    </citation>
    <scope>NUCLEOTIDE SEQUENCE [LARGE SCALE GENOMIC DNA]</scope>
    <source>
        <strain evidence="1 2">NL-1719</strain>
    </source>
</reference>
<dbReference type="EMBL" id="ML208375">
    <property type="protein sequence ID" value="TFK67449.1"/>
    <property type="molecule type" value="Genomic_DNA"/>
</dbReference>